<evidence type="ECO:0000256" key="1">
    <source>
        <dbReference type="RuleBase" id="RU363076"/>
    </source>
</evidence>
<keyword evidence="1" id="KW-0472">Membrane</keyword>
<comment type="subcellular location">
    <subcellularLocation>
        <location evidence="1">Cell membrane</location>
        <topology evidence="1">Multi-pass membrane protein</topology>
    </subcellularLocation>
</comment>
<gene>
    <name evidence="2" type="ORF">SAMN05216219_2752</name>
</gene>
<keyword evidence="3" id="KW-1185">Reference proteome</keyword>
<accession>A0A1I5D5T9</accession>
<reference evidence="3" key="1">
    <citation type="submission" date="2016-10" db="EMBL/GenBank/DDBJ databases">
        <authorList>
            <person name="Varghese N."/>
            <person name="Submissions S."/>
        </authorList>
    </citation>
    <scope>NUCLEOTIDE SEQUENCE [LARGE SCALE GENOMIC DNA]</scope>
    <source>
        <strain evidence="3">CGMCC 1.11101</strain>
    </source>
</reference>
<dbReference type="STRING" id="995034.SAMN05216219_2752"/>
<organism evidence="2 3">
    <name type="scientific">Mycetocola miduiensis</name>
    <dbReference type="NCBI Taxonomy" id="995034"/>
    <lineage>
        <taxon>Bacteria</taxon>
        <taxon>Bacillati</taxon>
        <taxon>Actinomycetota</taxon>
        <taxon>Actinomycetes</taxon>
        <taxon>Micrococcales</taxon>
        <taxon>Microbacteriaceae</taxon>
        <taxon>Mycetocola</taxon>
    </lineage>
</organism>
<dbReference type="Proteomes" id="UP000198867">
    <property type="component" value="Unassembled WGS sequence"/>
</dbReference>
<evidence type="ECO:0000313" key="2">
    <source>
        <dbReference type="EMBL" id="SFN94624.1"/>
    </source>
</evidence>
<keyword evidence="1" id="KW-0812">Transmembrane</keyword>
<proteinExistence type="inferred from homology"/>
<comment type="similarity">
    <text evidence="1">Belongs to the SURF1 family.</text>
</comment>
<feature type="transmembrane region" description="Helical" evidence="1">
    <location>
        <begin position="233"/>
        <end position="254"/>
    </location>
</feature>
<dbReference type="AlphaFoldDB" id="A0A1I5D5T9"/>
<keyword evidence="1" id="KW-1003">Cell membrane</keyword>
<dbReference type="InterPro" id="IPR002994">
    <property type="entry name" value="Surf1/Shy1"/>
</dbReference>
<protein>
    <recommendedName>
        <fullName evidence="1">SURF1-like protein</fullName>
    </recommendedName>
</protein>
<evidence type="ECO:0000313" key="3">
    <source>
        <dbReference type="Proteomes" id="UP000198867"/>
    </source>
</evidence>
<dbReference type="GO" id="GO:0005886">
    <property type="term" value="C:plasma membrane"/>
    <property type="evidence" value="ECO:0007669"/>
    <property type="project" value="UniProtKB-SubCell"/>
</dbReference>
<dbReference type="EMBL" id="FOVM01000008">
    <property type="protein sequence ID" value="SFN94624.1"/>
    <property type="molecule type" value="Genomic_DNA"/>
</dbReference>
<keyword evidence="1" id="KW-1133">Transmembrane helix</keyword>
<dbReference type="RefSeq" id="WP_245762543.1">
    <property type="nucleotide sequence ID" value="NZ_FOVM01000008.1"/>
</dbReference>
<dbReference type="PROSITE" id="PS50895">
    <property type="entry name" value="SURF1"/>
    <property type="match status" value="1"/>
</dbReference>
<sequence>MTITSSTPADPTEPPQTLARTMRQPRWIAMLLLALLVSGAFAWLGQWQLERAVVSSENVDKPTESVVKLSDVATPGKPLRDVSVGQLVTVEGTWVPGDFLIISERVNLGVTGYWVAGHLSTGTNPEDPSVAVAFGWTEDRETADRVAADLNAVADASVVDITGRLNASQGPEVPDEGEDPFELNRMSVAALINIWPGMAERPIYNGYVVAAAAPAPLTSIDAPAVEQETTVNWLNIFYAIEWVVFAGFAIFLWYRLVKDSWEREQEERALTAPGSDTETGRVE</sequence>
<feature type="transmembrane region" description="Helical" evidence="1">
    <location>
        <begin position="27"/>
        <end position="45"/>
    </location>
</feature>
<name>A0A1I5D5T9_9MICO</name>
<dbReference type="Pfam" id="PF02104">
    <property type="entry name" value="SURF1"/>
    <property type="match status" value="1"/>
</dbReference>